<feature type="domain" description="EGF-like" evidence="12">
    <location>
        <begin position="492"/>
        <end position="528"/>
    </location>
</feature>
<dbReference type="SMART" id="SM00235">
    <property type="entry name" value="ZnMc"/>
    <property type="match status" value="1"/>
</dbReference>
<dbReference type="SUPFAM" id="SSF55486">
    <property type="entry name" value="Metalloproteases ('zincins'), catalytic domain"/>
    <property type="match status" value="1"/>
</dbReference>
<evidence type="ECO:0000313" key="15">
    <source>
        <dbReference type="EnsemblMetazoa" id="G6764.1:cds"/>
    </source>
</evidence>
<organism evidence="15 16">
    <name type="scientific">Magallana gigas</name>
    <name type="common">Pacific oyster</name>
    <name type="synonym">Crassostrea gigas</name>
    <dbReference type="NCBI Taxonomy" id="29159"/>
    <lineage>
        <taxon>Eukaryota</taxon>
        <taxon>Metazoa</taxon>
        <taxon>Spiralia</taxon>
        <taxon>Lophotrochozoa</taxon>
        <taxon>Mollusca</taxon>
        <taxon>Bivalvia</taxon>
        <taxon>Autobranchia</taxon>
        <taxon>Pteriomorphia</taxon>
        <taxon>Ostreida</taxon>
        <taxon>Ostreoidea</taxon>
        <taxon>Ostreidae</taxon>
        <taxon>Magallana</taxon>
    </lineage>
</organism>
<evidence type="ECO:0000256" key="1">
    <source>
        <dbReference type="ARBA" id="ARBA00022670"/>
    </source>
</evidence>
<dbReference type="Gene3D" id="2.10.25.10">
    <property type="entry name" value="Laminin"/>
    <property type="match status" value="2"/>
</dbReference>
<evidence type="ECO:0000256" key="9">
    <source>
        <dbReference type="RuleBase" id="RU361183"/>
    </source>
</evidence>
<dbReference type="Pfam" id="PF01400">
    <property type="entry name" value="Astacin"/>
    <property type="match status" value="1"/>
</dbReference>
<dbReference type="PRINTS" id="PR00020">
    <property type="entry name" value="MAMDOMAIN"/>
</dbReference>
<feature type="compositionally biased region" description="Low complexity" evidence="10">
    <location>
        <begin position="696"/>
        <end position="706"/>
    </location>
</feature>
<dbReference type="PANTHER" id="PTHR23282">
    <property type="entry name" value="APICAL ENDOSOMAL GLYCOPROTEIN PRECURSOR"/>
    <property type="match status" value="1"/>
</dbReference>
<dbReference type="Gene3D" id="2.60.120.200">
    <property type="match status" value="4"/>
</dbReference>
<dbReference type="InterPro" id="IPR000859">
    <property type="entry name" value="CUB_dom"/>
</dbReference>
<reference evidence="15" key="1">
    <citation type="submission" date="2022-08" db="UniProtKB">
        <authorList>
            <consortium name="EnsemblMetazoa"/>
        </authorList>
    </citation>
    <scope>IDENTIFICATION</scope>
    <source>
        <strain evidence="15">05x7-T-G4-1.051#20</strain>
    </source>
</reference>
<dbReference type="InterPro" id="IPR001881">
    <property type="entry name" value="EGF-like_Ca-bd_dom"/>
</dbReference>
<keyword evidence="2 8" id="KW-0479">Metal-binding</keyword>
<feature type="disulfide bond" evidence="7">
    <location>
        <begin position="982"/>
        <end position="991"/>
    </location>
</feature>
<dbReference type="SMART" id="SM00137">
    <property type="entry name" value="MAM"/>
    <property type="match status" value="3"/>
</dbReference>
<dbReference type="InterPro" id="IPR051560">
    <property type="entry name" value="MAM_domain-containing"/>
</dbReference>
<dbReference type="PROSITE" id="PS01186">
    <property type="entry name" value="EGF_2"/>
    <property type="match status" value="2"/>
</dbReference>
<evidence type="ECO:0000256" key="7">
    <source>
        <dbReference type="PROSITE-ProRule" id="PRU00076"/>
    </source>
</evidence>
<accession>A0A8W8NU00</accession>
<feature type="domain" description="MAM" evidence="13">
    <location>
        <begin position="998"/>
        <end position="1156"/>
    </location>
</feature>
<dbReference type="InterPro" id="IPR013320">
    <property type="entry name" value="ConA-like_dom_sf"/>
</dbReference>
<feature type="binding site" evidence="8">
    <location>
        <position position="225"/>
    </location>
    <ligand>
        <name>Zn(2+)</name>
        <dbReference type="ChEBI" id="CHEBI:29105"/>
        <note>catalytic</note>
    </ligand>
</feature>
<keyword evidence="3 8" id="KW-0378">Hydrolase</keyword>
<dbReference type="InterPro" id="IPR034035">
    <property type="entry name" value="Astacin-like_dom"/>
</dbReference>
<dbReference type="CDD" id="cd04280">
    <property type="entry name" value="ZnMc_astacin_like"/>
    <property type="match status" value="1"/>
</dbReference>
<dbReference type="SMART" id="SM00181">
    <property type="entry name" value="EGF"/>
    <property type="match status" value="3"/>
</dbReference>
<feature type="domain" description="MAM" evidence="13">
    <location>
        <begin position="1162"/>
        <end position="1282"/>
    </location>
</feature>
<evidence type="ECO:0000256" key="10">
    <source>
        <dbReference type="SAM" id="MobiDB-lite"/>
    </source>
</evidence>
<dbReference type="PROSITE" id="PS50026">
    <property type="entry name" value="EGF_3"/>
    <property type="match status" value="2"/>
</dbReference>
<keyword evidence="7" id="KW-0245">EGF-like domain</keyword>
<dbReference type="CDD" id="cd06263">
    <property type="entry name" value="MAM"/>
    <property type="match status" value="4"/>
</dbReference>
<dbReference type="GO" id="GO:0008270">
    <property type="term" value="F:zinc ion binding"/>
    <property type="evidence" value="ECO:0007669"/>
    <property type="project" value="UniProtKB-UniRule"/>
</dbReference>
<dbReference type="GO" id="GO:0006508">
    <property type="term" value="P:proteolysis"/>
    <property type="evidence" value="ECO:0007669"/>
    <property type="project" value="UniProtKB-KW"/>
</dbReference>
<dbReference type="PROSITE" id="PS00022">
    <property type="entry name" value="EGF_1"/>
    <property type="match status" value="2"/>
</dbReference>
<evidence type="ECO:0000259" key="14">
    <source>
        <dbReference type="PROSITE" id="PS51864"/>
    </source>
</evidence>
<feature type="binding site" evidence="8">
    <location>
        <position position="221"/>
    </location>
    <ligand>
        <name>Zn(2+)</name>
        <dbReference type="ChEBI" id="CHEBI:29105"/>
        <note>catalytic</note>
    </ligand>
</feature>
<protein>
    <recommendedName>
        <fullName evidence="9">Metalloendopeptidase</fullName>
        <ecNumber evidence="9">3.4.24.-</ecNumber>
    </recommendedName>
</protein>
<dbReference type="InterPro" id="IPR006026">
    <property type="entry name" value="Peptidase_Metallo"/>
</dbReference>
<feature type="region of interest" description="Disordered" evidence="10">
    <location>
        <begin position="685"/>
        <end position="706"/>
    </location>
</feature>
<keyword evidence="4 8" id="KW-0862">Zinc</keyword>
<dbReference type="Pfam" id="PF00629">
    <property type="entry name" value="MAM"/>
    <property type="match status" value="4"/>
</dbReference>
<dbReference type="PROSITE" id="PS50060">
    <property type="entry name" value="MAM_2"/>
    <property type="match status" value="4"/>
</dbReference>
<dbReference type="CDD" id="cd00041">
    <property type="entry name" value="CUB"/>
    <property type="match status" value="1"/>
</dbReference>
<dbReference type="InterPro" id="IPR024079">
    <property type="entry name" value="MetalloPept_cat_dom_sf"/>
</dbReference>
<feature type="domain" description="EGF-like" evidence="12">
    <location>
        <begin position="955"/>
        <end position="992"/>
    </location>
</feature>
<dbReference type="CDD" id="cd00054">
    <property type="entry name" value="EGF_CA"/>
    <property type="match status" value="1"/>
</dbReference>
<evidence type="ECO:0000259" key="12">
    <source>
        <dbReference type="PROSITE" id="PS50026"/>
    </source>
</evidence>
<evidence type="ECO:0000259" key="13">
    <source>
        <dbReference type="PROSITE" id="PS50060"/>
    </source>
</evidence>
<comment type="caution">
    <text evidence="7">Lacks conserved residue(s) required for the propagation of feature annotation.</text>
</comment>
<dbReference type="SMART" id="SM00179">
    <property type="entry name" value="EGF_CA"/>
    <property type="match status" value="2"/>
</dbReference>
<evidence type="ECO:0000256" key="3">
    <source>
        <dbReference type="ARBA" id="ARBA00022801"/>
    </source>
</evidence>
<dbReference type="PANTHER" id="PTHR23282:SF101">
    <property type="entry name" value="MAM DOMAIN-CONTAINING PROTEIN"/>
    <property type="match status" value="1"/>
</dbReference>
<dbReference type="InterPro" id="IPR035914">
    <property type="entry name" value="Sperma_CUB_dom_sf"/>
</dbReference>
<dbReference type="GO" id="GO:0004222">
    <property type="term" value="F:metalloendopeptidase activity"/>
    <property type="evidence" value="ECO:0007669"/>
    <property type="project" value="UniProtKB-UniRule"/>
</dbReference>
<evidence type="ECO:0000256" key="5">
    <source>
        <dbReference type="ARBA" id="ARBA00023049"/>
    </source>
</evidence>
<evidence type="ECO:0000256" key="8">
    <source>
        <dbReference type="PROSITE-ProRule" id="PRU01211"/>
    </source>
</evidence>
<keyword evidence="5 8" id="KW-0482">Metalloprotease</keyword>
<evidence type="ECO:0000313" key="16">
    <source>
        <dbReference type="Proteomes" id="UP000005408"/>
    </source>
</evidence>
<evidence type="ECO:0000256" key="4">
    <source>
        <dbReference type="ARBA" id="ARBA00022833"/>
    </source>
</evidence>
<dbReference type="InterPro" id="IPR000742">
    <property type="entry name" value="EGF"/>
</dbReference>
<name>A0A8W8NU00_MAGGI</name>
<feature type="disulfide bond" evidence="7">
    <location>
        <begin position="496"/>
        <end position="506"/>
    </location>
</feature>
<feature type="active site" evidence="8">
    <location>
        <position position="222"/>
    </location>
</feature>
<dbReference type="SUPFAM" id="SSF57196">
    <property type="entry name" value="EGF/Laminin"/>
    <property type="match status" value="1"/>
</dbReference>
<dbReference type="EC" id="3.4.24.-" evidence="9"/>
<evidence type="ECO:0000256" key="2">
    <source>
        <dbReference type="ARBA" id="ARBA00022723"/>
    </source>
</evidence>
<dbReference type="PROSITE" id="PS01180">
    <property type="entry name" value="CUB"/>
    <property type="match status" value="1"/>
</dbReference>
<dbReference type="SUPFAM" id="SSF49854">
    <property type="entry name" value="Spermadhesin, CUB domain"/>
    <property type="match status" value="1"/>
</dbReference>
<keyword evidence="16" id="KW-1185">Reference proteome</keyword>
<feature type="domain" description="CUB" evidence="11">
    <location>
        <begin position="369"/>
        <end position="492"/>
    </location>
</feature>
<dbReference type="Proteomes" id="UP000005408">
    <property type="component" value="Unassembled WGS sequence"/>
</dbReference>
<dbReference type="Pfam" id="PF00431">
    <property type="entry name" value="CUB"/>
    <property type="match status" value="1"/>
</dbReference>
<dbReference type="Gene3D" id="3.40.390.10">
    <property type="entry name" value="Collagenase (Catalytic Domain)"/>
    <property type="match status" value="1"/>
</dbReference>
<keyword evidence="6 7" id="KW-1015">Disulfide bond</keyword>
<feature type="binding site" evidence="8">
    <location>
        <position position="231"/>
    </location>
    <ligand>
        <name>Zn(2+)</name>
        <dbReference type="ChEBI" id="CHEBI:29105"/>
        <note>catalytic</note>
    </ligand>
</feature>
<feature type="disulfide bond" evidence="7">
    <location>
        <begin position="518"/>
        <end position="527"/>
    </location>
</feature>
<feature type="domain" description="Peptidase M12A" evidence="14">
    <location>
        <begin position="120"/>
        <end position="322"/>
    </location>
</feature>
<dbReference type="SUPFAM" id="SSF49899">
    <property type="entry name" value="Concanavalin A-like lectins/glucanases"/>
    <property type="match status" value="4"/>
</dbReference>
<dbReference type="Gene3D" id="2.60.120.290">
    <property type="entry name" value="Spermadhesin, CUB domain"/>
    <property type="match status" value="1"/>
</dbReference>
<dbReference type="GO" id="GO:0016020">
    <property type="term" value="C:membrane"/>
    <property type="evidence" value="ECO:0007669"/>
    <property type="project" value="InterPro"/>
</dbReference>
<dbReference type="SMART" id="SM00042">
    <property type="entry name" value="CUB"/>
    <property type="match status" value="1"/>
</dbReference>
<dbReference type="InterPro" id="IPR001506">
    <property type="entry name" value="Peptidase_M12A"/>
</dbReference>
<dbReference type="InterPro" id="IPR000998">
    <property type="entry name" value="MAM_dom"/>
</dbReference>
<dbReference type="PRINTS" id="PR00480">
    <property type="entry name" value="ASTACIN"/>
</dbReference>
<evidence type="ECO:0000259" key="11">
    <source>
        <dbReference type="PROSITE" id="PS01180"/>
    </source>
</evidence>
<evidence type="ECO:0000256" key="6">
    <source>
        <dbReference type="ARBA" id="ARBA00023157"/>
    </source>
</evidence>
<feature type="domain" description="MAM" evidence="13">
    <location>
        <begin position="801"/>
        <end position="955"/>
    </location>
</feature>
<feature type="domain" description="MAM" evidence="13">
    <location>
        <begin position="536"/>
        <end position="687"/>
    </location>
</feature>
<proteinExistence type="predicted"/>
<comment type="cofactor">
    <cofactor evidence="8 9">
        <name>Zn(2+)</name>
        <dbReference type="ChEBI" id="CHEBI:29105"/>
    </cofactor>
    <text evidence="8 9">Binds 1 zinc ion per subunit.</text>
</comment>
<dbReference type="GO" id="GO:0005509">
    <property type="term" value="F:calcium ion binding"/>
    <property type="evidence" value="ECO:0007669"/>
    <property type="project" value="InterPro"/>
</dbReference>
<keyword evidence="1 8" id="KW-0645">Protease</keyword>
<dbReference type="PROSITE" id="PS51864">
    <property type="entry name" value="ASTACIN"/>
    <property type="match status" value="1"/>
</dbReference>
<sequence length="1295" mass="141358">RSAYSETELDDIDFDLIARALKQFEDTRRSSETSAPNQHETKDGEKLIQQALKGNVDPDSDVVNLLESMYVDEGSRHNQHPDGINKVASKKGKVFGDTHDGHRLTQQQIEELNQNDGEKRNFRKSASLWKDKIIPYSIDSSLSNDPKNIDVINKAIKQFSDYTCLSWVPRGSTEAARASYSSYIEFFSGSGCWSYVGRVFPGKQQISLKNPGCVSVSTTIHEMAHAIGQLHEQSRSDRDNYVTMLWSNIKGGKTNNNMAKSNTYDYNPYDYESVLQYSLRSFSTNGQPTMEFKDRRLDFLADAATGLMFYDIQDIVDAYNCTAPCRGADGNTPMKQCQNGGFVLHTCNCHCPDGLTGDLCQSVATDPECGPGIIDLADGESRTITSPNFDNGGPYPTGKKCVWLVKASAGKNVEMTIKEMDLTAANSACDHWLEIQYNLIGQTGPRRCGKLTKETYVTTDNVNPNLMLLKFDSAFASTATAGKGFNLTVSSVGGGCKGIPCVHGKCTDVGSNGFTCSCESGYSGKYCDTYVDTGDIFCGFEGTNCIFTNPQRNSYDWIITAGSTPSSGTGPSGAKTGSHYLYVETSSPVPVGTKFQFESPLISAGPKCLRFWYHMYGSTMGTLSVLRNGTQLWTKAGDQGNAWHMGEIDVGTIAKIYKVTFEAIKGSEYLSDIAIDDVTLTSSTCNGQTSSPTVRPPTTGAPVTKAPTTVAPVTKAPTTVAPVTKAPTTVAPVTKAPVTKAPTTVAPITKAPTTVAPVTYTPATVSPVTKTPATIFPVTPIPTTQTPITGSPEPPLIDQELHCSFETGTACFLSDIQEDDFDWRKRKGSTPSSRTGPTSAYEGQKYSYIEASGKKVNSVAILQGPSIKTTQTFCLTFAYHMYGLNIGSLSVSMASSNGDQSLFSSSGDAGNLWIVTSISVPPSNGKIQFVGVRGDGFRGDIAIDDVHFMAGDCSTDIDCRSNPCGPNSVCVQESSTTYRCDCHPGFGGLLCDVVTGEGNCTFERNEDCFLENSKLDDFDWTIKSGKTPSSNTGPKSAVQGSRYAYIETSGRSQGQKASLVSKDMFENGDRCLTFKYHMYGQTIDSLRVLQETDTNTIELFSKYGQQSNSDTNWKTASIDIYHNTNDLVVFEATRGKSFTGDIALDDIRYLPGRCGAGDILYDFEGKYCKFKNPRNNAYNWISNTCSTPSVDTGPSSAKTESRYLYVETSSPVPNEAKFQFESPYLSDGPKFLKFWYHMYGINMGTLTVLRNETQLWTRTGDQGKSWQMAEINIGTSTRPYKVYQHPLICFEFTNI</sequence>
<dbReference type="EnsemblMetazoa" id="G6764.1">
    <property type="protein sequence ID" value="G6764.1:cds"/>
    <property type="gene ID" value="G6764"/>
</dbReference>